<comment type="caution">
    <text evidence="2">The sequence shown here is derived from an EMBL/GenBank/DDBJ whole genome shotgun (WGS) entry which is preliminary data.</text>
</comment>
<name>A0A316FK80_9BURK</name>
<reference evidence="2 3" key="1">
    <citation type="submission" date="2018-05" db="EMBL/GenBank/DDBJ databases">
        <title>Genomic Encyclopedia of Type Strains, Phase IV (KMG-V): Genome sequencing to study the core and pangenomes of soil and plant-associated prokaryotes.</title>
        <authorList>
            <person name="Whitman W."/>
        </authorList>
    </citation>
    <scope>NUCLEOTIDE SEQUENCE [LARGE SCALE GENOMIC DNA]</scope>
    <source>
        <strain evidence="2 3">SLV-132</strain>
    </source>
</reference>
<keyword evidence="1" id="KW-0732">Signal</keyword>
<keyword evidence="3" id="KW-1185">Reference proteome</keyword>
<evidence type="ECO:0000256" key="1">
    <source>
        <dbReference type="SAM" id="SignalP"/>
    </source>
</evidence>
<sequence length="188" mass="21552">MRSTTTSLHSSRTSCAGRLVRRIAASVALAATVATLTACSTLAPVQTGQKLIGQPESAVRATFGQPTDMFRLKDGTTRWIYSTQPLGEDAYAATFDRNGNLADFRNMLTTEELYKAQVNVWTKQDVLEHYGAPREPNQYFPIMKREVWTYRFFQDRMWYSMFNFYFDDAGVLRQTQITPDPLRDRPER</sequence>
<feature type="chain" id="PRO_5016415631" description="Beta-barrel assembly machine subunit BamE" evidence="1">
    <location>
        <begin position="31"/>
        <end position="188"/>
    </location>
</feature>
<dbReference type="Proteomes" id="UP000245754">
    <property type="component" value="Unassembled WGS sequence"/>
</dbReference>
<feature type="signal peptide" evidence="1">
    <location>
        <begin position="1"/>
        <end position="30"/>
    </location>
</feature>
<evidence type="ECO:0008006" key="4">
    <source>
        <dbReference type="Google" id="ProtNLM"/>
    </source>
</evidence>
<accession>A0A316FK80</accession>
<evidence type="ECO:0000313" key="3">
    <source>
        <dbReference type="Proteomes" id="UP000245754"/>
    </source>
</evidence>
<protein>
    <recommendedName>
        <fullName evidence="4">Beta-barrel assembly machine subunit BamE</fullName>
    </recommendedName>
</protein>
<gene>
    <name evidence="2" type="ORF">C7419_1011918</name>
</gene>
<evidence type="ECO:0000313" key="2">
    <source>
        <dbReference type="EMBL" id="PWK38030.1"/>
    </source>
</evidence>
<proteinExistence type="predicted"/>
<dbReference type="RefSeq" id="WP_109581667.1">
    <property type="nucleotide sequence ID" value="NZ_QGGT01000001.1"/>
</dbReference>
<dbReference type="EMBL" id="QGGT01000001">
    <property type="protein sequence ID" value="PWK38030.1"/>
    <property type="molecule type" value="Genomic_DNA"/>
</dbReference>
<dbReference type="AlphaFoldDB" id="A0A316FK80"/>
<organism evidence="2 3">
    <name type="scientific">Cupriavidus plantarum</name>
    <dbReference type="NCBI Taxonomy" id="942865"/>
    <lineage>
        <taxon>Bacteria</taxon>
        <taxon>Pseudomonadati</taxon>
        <taxon>Pseudomonadota</taxon>
        <taxon>Betaproteobacteria</taxon>
        <taxon>Burkholderiales</taxon>
        <taxon>Burkholderiaceae</taxon>
        <taxon>Cupriavidus</taxon>
    </lineage>
</organism>